<dbReference type="PANTHER" id="PTHR28055:SF1">
    <property type="entry name" value="ALTERED INHERITANCE OF MITOCHONDRIA PROTEIN 41, MITOCHONDRIAL"/>
    <property type="match status" value="1"/>
</dbReference>
<dbReference type="Pfam" id="PF09424">
    <property type="entry name" value="YqeY"/>
    <property type="match status" value="1"/>
</dbReference>
<dbReference type="AlphaFoldDB" id="A0A967C6Z3"/>
<dbReference type="Gene3D" id="1.10.1510.10">
    <property type="entry name" value="Uncharacterised protein YqeY/AIM41 PF09424, N-terminal domain"/>
    <property type="match status" value="1"/>
</dbReference>
<dbReference type="InterPro" id="IPR023168">
    <property type="entry name" value="GatB_Yqey_C_2"/>
</dbReference>
<dbReference type="GO" id="GO:0016884">
    <property type="term" value="F:carbon-nitrogen ligase activity, with glutamine as amido-N-donor"/>
    <property type="evidence" value="ECO:0007669"/>
    <property type="project" value="InterPro"/>
</dbReference>
<dbReference type="Proteomes" id="UP000761264">
    <property type="component" value="Unassembled WGS sequence"/>
</dbReference>
<dbReference type="InterPro" id="IPR003789">
    <property type="entry name" value="Asn/Gln_tRNA_amidoTrase-B-like"/>
</dbReference>
<comment type="caution">
    <text evidence="1">The sequence shown here is derived from an EMBL/GenBank/DDBJ whole genome shotgun (WGS) entry which is preliminary data.</text>
</comment>
<dbReference type="RefSeq" id="WP_167223591.1">
    <property type="nucleotide sequence ID" value="NZ_JAAQPH010000005.1"/>
</dbReference>
<protein>
    <submittedName>
        <fullName evidence="1">GatB/YqeY domain-containing protein</fullName>
    </submittedName>
</protein>
<name>A0A967C6Z3_9PROT</name>
<organism evidence="1 2">
    <name type="scientific">Pelagibius litoralis</name>
    <dbReference type="NCBI Taxonomy" id="374515"/>
    <lineage>
        <taxon>Bacteria</taxon>
        <taxon>Pseudomonadati</taxon>
        <taxon>Pseudomonadota</taxon>
        <taxon>Alphaproteobacteria</taxon>
        <taxon>Rhodospirillales</taxon>
        <taxon>Rhodovibrionaceae</taxon>
        <taxon>Pelagibius</taxon>
    </lineage>
</organism>
<dbReference type="EMBL" id="JAAQPH010000005">
    <property type="protein sequence ID" value="NIA68726.1"/>
    <property type="molecule type" value="Genomic_DNA"/>
</dbReference>
<dbReference type="Gene3D" id="1.10.10.410">
    <property type="match status" value="1"/>
</dbReference>
<proteinExistence type="predicted"/>
<reference evidence="1" key="1">
    <citation type="submission" date="2020-03" db="EMBL/GenBank/DDBJ databases">
        <title>Genome of Pelagibius litoralis DSM 21314T.</title>
        <authorList>
            <person name="Wang G."/>
        </authorList>
    </citation>
    <scope>NUCLEOTIDE SEQUENCE</scope>
    <source>
        <strain evidence="1">DSM 21314</strain>
    </source>
</reference>
<gene>
    <name evidence="1" type="ORF">HBA54_09000</name>
</gene>
<accession>A0A967C6Z3</accession>
<keyword evidence="2" id="KW-1185">Reference proteome</keyword>
<sequence>MLRTRLSDALKDSMKAKEECATSTLRLILAALKDRDIAERGKGNGDGVGDEAILEMLQKMVRQRHDSIEMYTKGKREELAKREADEIEVIERFLPKQMDEMDMRAAIEGVITELEAASVKDMGRVMGTLKERFPGRMDFGKASGIVKEALV</sequence>
<dbReference type="InterPro" id="IPR019004">
    <property type="entry name" value="YqeY/Aim41"/>
</dbReference>
<dbReference type="InterPro" id="IPR042184">
    <property type="entry name" value="YqeY/Aim41_N"/>
</dbReference>
<dbReference type="SUPFAM" id="SSF89095">
    <property type="entry name" value="GatB/YqeY motif"/>
    <property type="match status" value="1"/>
</dbReference>
<evidence type="ECO:0000313" key="1">
    <source>
        <dbReference type="EMBL" id="NIA68726.1"/>
    </source>
</evidence>
<dbReference type="PANTHER" id="PTHR28055">
    <property type="entry name" value="ALTERED INHERITANCE OF MITOCHONDRIA PROTEIN 41, MITOCHONDRIAL"/>
    <property type="match status" value="1"/>
</dbReference>
<evidence type="ECO:0000313" key="2">
    <source>
        <dbReference type="Proteomes" id="UP000761264"/>
    </source>
</evidence>